<dbReference type="EMBL" id="CAJOBA010001408">
    <property type="protein sequence ID" value="CAF3594261.1"/>
    <property type="molecule type" value="Genomic_DNA"/>
</dbReference>
<dbReference type="AlphaFoldDB" id="A0A8S2H2M8"/>
<proteinExistence type="predicted"/>
<gene>
    <name evidence="2" type="ORF">OVA965_LOCUS5119</name>
    <name evidence="3" type="ORF">TMI583_LOCUS5117</name>
</gene>
<name>A0A8S2H2M8_9BILA</name>
<evidence type="ECO:0000256" key="1">
    <source>
        <dbReference type="SAM" id="MobiDB-lite"/>
    </source>
</evidence>
<evidence type="ECO:0008006" key="5">
    <source>
        <dbReference type="Google" id="ProtNLM"/>
    </source>
</evidence>
<feature type="region of interest" description="Disordered" evidence="1">
    <location>
        <begin position="245"/>
        <end position="266"/>
    </location>
</feature>
<feature type="region of interest" description="Disordered" evidence="1">
    <location>
        <begin position="197"/>
        <end position="221"/>
    </location>
</feature>
<dbReference type="Proteomes" id="UP000682733">
    <property type="component" value="Unassembled WGS sequence"/>
</dbReference>
<evidence type="ECO:0000313" key="3">
    <source>
        <dbReference type="EMBL" id="CAF3594261.1"/>
    </source>
</evidence>
<evidence type="ECO:0000313" key="2">
    <source>
        <dbReference type="EMBL" id="CAF0810443.1"/>
    </source>
</evidence>
<organism evidence="3 4">
    <name type="scientific">Didymodactylos carnosus</name>
    <dbReference type="NCBI Taxonomy" id="1234261"/>
    <lineage>
        <taxon>Eukaryota</taxon>
        <taxon>Metazoa</taxon>
        <taxon>Spiralia</taxon>
        <taxon>Gnathifera</taxon>
        <taxon>Rotifera</taxon>
        <taxon>Eurotatoria</taxon>
        <taxon>Bdelloidea</taxon>
        <taxon>Philodinida</taxon>
        <taxon>Philodinidae</taxon>
        <taxon>Didymodactylos</taxon>
    </lineage>
</organism>
<evidence type="ECO:0000313" key="4">
    <source>
        <dbReference type="Proteomes" id="UP000682733"/>
    </source>
</evidence>
<feature type="compositionally biased region" description="Basic and acidic residues" evidence="1">
    <location>
        <begin position="453"/>
        <end position="474"/>
    </location>
</feature>
<protein>
    <recommendedName>
        <fullName evidence="5">Coiled-coil domain-containing protein 181</fullName>
    </recommendedName>
</protein>
<dbReference type="Proteomes" id="UP000677228">
    <property type="component" value="Unassembled WGS sequence"/>
</dbReference>
<feature type="compositionally biased region" description="Polar residues" evidence="1">
    <location>
        <begin position="254"/>
        <end position="264"/>
    </location>
</feature>
<feature type="region of interest" description="Disordered" evidence="1">
    <location>
        <begin position="339"/>
        <end position="395"/>
    </location>
</feature>
<accession>A0A8S2H2M8</accession>
<reference evidence="3" key="1">
    <citation type="submission" date="2021-02" db="EMBL/GenBank/DDBJ databases">
        <authorList>
            <person name="Nowell W R."/>
        </authorList>
    </citation>
    <scope>NUCLEOTIDE SEQUENCE</scope>
</reference>
<comment type="caution">
    <text evidence="3">The sequence shown here is derived from an EMBL/GenBank/DDBJ whole genome shotgun (WGS) entry which is preliminary data.</text>
</comment>
<feature type="compositionally biased region" description="Basic and acidic residues" evidence="1">
    <location>
        <begin position="371"/>
        <end position="381"/>
    </location>
</feature>
<sequence length="581" mass="67888">MYSSKHGLIRLKRLVNYGMMAIIERPNQFFPYDRVSLRNNYSSFSDNSYAPTRRSFGASNLPRPGQHLDDSDLLALKHQYANIGLREQNMLSNSAEDLSQSDPLPFQFGLFGNEYNDIDANMEDDDDLHFGIDHNYDYDVVIKERLKKANAEFEHDQTPAELNHRQRVSFDAVVKAVDIIQDDDREDESGMQIKRNVTDHEEDNDSDLYTVPLNDTQPKSGPTLLQQLKAMQFHGALPLERFSPRDDQEEMPISSVTSNNQNTNDKVRDLTSAKKATTTLPNESSNSNPMVVAINGVFDLKNEDDYLARKNLAKQQTSHNDIQGKILPPKVSFESRQPIITFNENEPKKATTLSPLKRPKSSDVTSSRNRINFESKPDSRPKSASTMKSTDISLKKSTSGVNFAELNRNYIEKKKYQQKEDLRLEREAQEKRDKELLLAKASFDQWLKDKDSERKRLEEDRRKKEEEEKARQSKEDEENEKKRKKIRREWEEKKRQQTMNQNELRKLQEEEEEDNESADTIKTGPGHRAFRRWLRQKYEQSLEEKRQLRLEAKKLRRRQKKSLTRYRLDQDLQLAKSFGYS</sequence>
<feature type="region of interest" description="Disordered" evidence="1">
    <location>
        <begin position="453"/>
        <end position="528"/>
    </location>
</feature>
<dbReference type="EMBL" id="CAJNOK010001408">
    <property type="protein sequence ID" value="CAF0810443.1"/>
    <property type="molecule type" value="Genomic_DNA"/>
</dbReference>
<feature type="compositionally biased region" description="Polar residues" evidence="1">
    <location>
        <begin position="382"/>
        <end position="395"/>
    </location>
</feature>